<keyword evidence="4" id="KW-1185">Reference proteome</keyword>
<dbReference type="InterPro" id="IPR006311">
    <property type="entry name" value="TAT_signal"/>
</dbReference>
<evidence type="ECO:0000256" key="1">
    <source>
        <dbReference type="SAM" id="MobiDB-lite"/>
    </source>
</evidence>
<dbReference type="RefSeq" id="WP_241447565.1">
    <property type="nucleotide sequence ID" value="NZ_JAKZHW010000002.1"/>
</dbReference>
<evidence type="ECO:0000313" key="4">
    <source>
        <dbReference type="Proteomes" id="UP001203058"/>
    </source>
</evidence>
<comment type="caution">
    <text evidence="3">The sequence shown here is derived from an EMBL/GenBank/DDBJ whole genome shotgun (WGS) entry which is preliminary data.</text>
</comment>
<reference evidence="3 4" key="1">
    <citation type="submission" date="2022-03" db="EMBL/GenBank/DDBJ databases">
        <authorList>
            <person name="Jo J.-H."/>
            <person name="Im W.-T."/>
        </authorList>
    </citation>
    <scope>NUCLEOTIDE SEQUENCE [LARGE SCALE GENOMIC DNA]</scope>
    <source>
        <strain evidence="3 4">SM33</strain>
    </source>
</reference>
<keyword evidence="2" id="KW-0732">Signal</keyword>
<gene>
    <name evidence="3" type="ORF">LZ016_11225</name>
</gene>
<evidence type="ECO:0000256" key="2">
    <source>
        <dbReference type="SAM" id="SignalP"/>
    </source>
</evidence>
<feature type="signal peptide" evidence="2">
    <location>
        <begin position="1"/>
        <end position="26"/>
    </location>
</feature>
<feature type="chain" id="PRO_5046819932" evidence="2">
    <location>
        <begin position="27"/>
        <end position="94"/>
    </location>
</feature>
<sequence>MMPVSKRALMAAVALIGAGFAGAAYAQAAGGSAQAQSTPKNWNYEIRDGKRVPKGGNRIVNSDGSWREESRQGSCVTVKEKTASGEYKESRRCD</sequence>
<feature type="region of interest" description="Disordered" evidence="1">
    <location>
        <begin position="46"/>
        <end position="81"/>
    </location>
</feature>
<dbReference type="EMBL" id="JAKZHW010000002">
    <property type="protein sequence ID" value="MCH8616667.1"/>
    <property type="molecule type" value="Genomic_DNA"/>
</dbReference>
<protein>
    <submittedName>
        <fullName evidence="3">Uncharacterized protein</fullName>
    </submittedName>
</protein>
<accession>A0ABS9VQH0</accession>
<dbReference type="Proteomes" id="UP001203058">
    <property type="component" value="Unassembled WGS sequence"/>
</dbReference>
<proteinExistence type="predicted"/>
<organism evidence="3 4">
    <name type="scientific">Sphingomonas telluris</name>
    <dbReference type="NCBI Taxonomy" id="2907998"/>
    <lineage>
        <taxon>Bacteria</taxon>
        <taxon>Pseudomonadati</taxon>
        <taxon>Pseudomonadota</taxon>
        <taxon>Alphaproteobacteria</taxon>
        <taxon>Sphingomonadales</taxon>
        <taxon>Sphingomonadaceae</taxon>
        <taxon>Sphingomonas</taxon>
    </lineage>
</organism>
<evidence type="ECO:0000313" key="3">
    <source>
        <dbReference type="EMBL" id="MCH8616667.1"/>
    </source>
</evidence>
<dbReference type="PROSITE" id="PS51318">
    <property type="entry name" value="TAT"/>
    <property type="match status" value="1"/>
</dbReference>
<name>A0ABS9VQH0_9SPHN</name>